<dbReference type="InterPro" id="IPR011049">
    <property type="entry name" value="Serralysin-like_metalloprot_C"/>
</dbReference>
<accession>A0A2G9ZKF6</accession>
<proteinExistence type="predicted"/>
<dbReference type="EMBL" id="PCSD01000088">
    <property type="protein sequence ID" value="PIP33581.1"/>
    <property type="molecule type" value="Genomic_DNA"/>
</dbReference>
<organism evidence="1 2">
    <name type="scientific">Candidatus Falkowbacteria bacterium CG23_combo_of_CG06-09_8_20_14_all_49_15</name>
    <dbReference type="NCBI Taxonomy" id="1974572"/>
    <lineage>
        <taxon>Bacteria</taxon>
        <taxon>Candidatus Falkowiibacteriota</taxon>
    </lineage>
</organism>
<evidence type="ECO:0000313" key="1">
    <source>
        <dbReference type="EMBL" id="PIP33581.1"/>
    </source>
</evidence>
<dbReference type="AlphaFoldDB" id="A0A2G9ZKF6"/>
<reference evidence="1 2" key="1">
    <citation type="submission" date="2017-09" db="EMBL/GenBank/DDBJ databases">
        <title>Depth-based differentiation of microbial function through sediment-hosted aquifers and enrichment of novel symbionts in the deep terrestrial subsurface.</title>
        <authorList>
            <person name="Probst A.J."/>
            <person name="Ladd B."/>
            <person name="Jarett J.K."/>
            <person name="Geller-Mcgrath D.E."/>
            <person name="Sieber C.M."/>
            <person name="Emerson J.B."/>
            <person name="Anantharaman K."/>
            <person name="Thomas B.C."/>
            <person name="Malmstrom R."/>
            <person name="Stieglmeier M."/>
            <person name="Klingl A."/>
            <person name="Woyke T."/>
            <person name="Ryan C.M."/>
            <person name="Banfield J.F."/>
        </authorList>
    </citation>
    <scope>NUCLEOTIDE SEQUENCE [LARGE SCALE GENOMIC DNA]</scope>
    <source>
        <strain evidence="1">CG23_combo_of_CG06-09_8_20_14_all_49_15</strain>
    </source>
</reference>
<evidence type="ECO:0000313" key="2">
    <source>
        <dbReference type="Proteomes" id="UP000230729"/>
    </source>
</evidence>
<gene>
    <name evidence="1" type="ORF">COX22_03605</name>
</gene>
<dbReference type="Proteomes" id="UP000230729">
    <property type="component" value="Unassembled WGS sequence"/>
</dbReference>
<dbReference type="Gene3D" id="2.150.10.10">
    <property type="entry name" value="Serralysin-like metalloprotease, C-terminal"/>
    <property type="match status" value="1"/>
</dbReference>
<sequence length="503" mass="52524">MRFINFNKQLPQAFLATVITVLIVAGIASATTIGTNITTDGTLTVTGSATLSSTTIHYLTFGNATSSSYAIVGPDTVFTVGRDGAFKFEGNGLLGAYSDSIIQMVGELQIGPLLSPFTTINNNITTSGTLTVSGTTTIDNGTFFVDPINDRVGIGTTTPQDSLHIYQGNIYLSGVIQPQIILGGMETTRRLAVNYYDIASSAEAHFDLFPFTYTDGAKNFNIFEADGVNSEIVVKLSANQDSYINSGNFGVGTTTPQYKLDVNGDINISNGDSYRYNGVNLAVASTTLENFFIAGAGTSSISSILGEYNTGTGFFSLLELSSGSWNSAYGRYSLRYNTSGSYNTAFGANSLTFNTSGNSNTGIGSQALKENVIGDNNTAIGNGAGMNSTGSGNVFLGKEAGMNATGSNQLYITNSDTSATSTLIYGEFDNNILSFNANVGIGTTTPEAKLQVFGGDTSTSTVQIGGSSSDKGACLKLRDSDGAGWSYCTILDGTLSCSQTSCE</sequence>
<protein>
    <submittedName>
        <fullName evidence="1">Uncharacterized protein</fullName>
    </submittedName>
</protein>
<comment type="caution">
    <text evidence="1">The sequence shown here is derived from an EMBL/GenBank/DDBJ whole genome shotgun (WGS) entry which is preliminary data.</text>
</comment>
<name>A0A2G9ZKF6_9BACT</name>